<dbReference type="PANTHER" id="PTHR10291">
    <property type="entry name" value="DEHYDRODOLICHYL DIPHOSPHATE SYNTHASE FAMILY MEMBER"/>
    <property type="match status" value="1"/>
</dbReference>
<feature type="binding site" evidence="2">
    <location>
        <position position="45"/>
    </location>
    <ligand>
        <name>substrate</name>
    </ligand>
</feature>
<feature type="binding site" evidence="2">
    <location>
        <position position="200"/>
    </location>
    <ligand>
        <name>substrate</name>
    </ligand>
</feature>
<gene>
    <name evidence="2" type="primary">uppS</name>
    <name evidence="3" type="ordered locus">Tgr7_1163</name>
</gene>
<dbReference type="PROSITE" id="PS01066">
    <property type="entry name" value="UPP_SYNTHASE"/>
    <property type="match status" value="1"/>
</dbReference>
<dbReference type="HOGENOM" id="CLU_038505_1_2_6"/>
<accession>B8GQ54</accession>
<dbReference type="InterPro" id="IPR036424">
    <property type="entry name" value="UPP_synth-like_sf"/>
</dbReference>
<protein>
    <recommendedName>
        <fullName evidence="2">Ditrans,polycis-undecaprenyl-diphosphate synthase ((2E,6E)-farnesyl-diphosphate specific)</fullName>
        <ecNumber evidence="2">2.5.1.31</ecNumber>
    </recommendedName>
    <alternativeName>
        <fullName evidence="2">Ditrans,polycis-undecaprenylcistransferase</fullName>
    </alternativeName>
    <alternativeName>
        <fullName evidence="2">Undecaprenyl diphosphate synthase</fullName>
        <shortName evidence="2">UDS</shortName>
    </alternativeName>
    <alternativeName>
        <fullName evidence="2">Undecaprenyl pyrophosphate synthase</fullName>
        <shortName evidence="2">UPP synthase</shortName>
    </alternativeName>
</protein>
<proteinExistence type="inferred from homology"/>
<feature type="binding site" evidence="2">
    <location>
        <begin position="77"/>
        <end position="79"/>
    </location>
    <ligand>
        <name>substrate</name>
    </ligand>
</feature>
<feature type="binding site" evidence="2">
    <location>
        <position position="49"/>
    </location>
    <ligand>
        <name>substrate</name>
    </ligand>
</feature>
<dbReference type="SUPFAM" id="SSF64005">
    <property type="entry name" value="Undecaprenyl diphosphate synthase"/>
    <property type="match status" value="1"/>
</dbReference>
<feature type="active site" description="Proton acceptor" evidence="2">
    <location>
        <position position="80"/>
    </location>
</feature>
<dbReference type="EC" id="2.5.1.31" evidence="2"/>
<evidence type="ECO:0000313" key="4">
    <source>
        <dbReference type="Proteomes" id="UP000002383"/>
    </source>
</evidence>
<feature type="binding site" evidence="2">
    <location>
        <position position="37"/>
    </location>
    <ligand>
        <name>substrate</name>
    </ligand>
</feature>
<sequence length="261" mass="29405" precursor="true">MGHDTRPRRFDSVSPAPADSAVIPRHVAIIMDGNGRWARARHLPRTEGHRQGVHATRTAVRFCAARGVQALTLFAFSSENWKRPSAEVNTLMSLFVSALEKELPELVQNNIRLRFIGEREAFSDKLKHRIHEAEAATRDNTGMELVIAVSYGGRWDITAAVRCLAVEVAEGRLDPASISVETLDRQLSTAGLPDPDLFIRTGGERRLSNFLLWQLAYTELYFCDVLWPDFDEDALQAAFEFFAGRERRFGRTGEQVSHERA</sequence>
<dbReference type="PANTHER" id="PTHR10291:SF0">
    <property type="entry name" value="DEHYDRODOLICHYL DIPHOSPHATE SYNTHASE 2"/>
    <property type="match status" value="1"/>
</dbReference>
<keyword evidence="2" id="KW-0573">Peptidoglycan synthesis</keyword>
<dbReference type="InterPro" id="IPR001441">
    <property type="entry name" value="UPP_synth-like"/>
</dbReference>
<dbReference type="GO" id="GO:0008834">
    <property type="term" value="F:ditrans,polycis-undecaprenyl-diphosphate synthase [(2E,6E)-farnesyl-diphosphate specific] activity"/>
    <property type="evidence" value="ECO:0007669"/>
    <property type="project" value="UniProtKB-UniRule"/>
</dbReference>
<feature type="binding site" evidence="2">
    <location>
        <position position="81"/>
    </location>
    <ligand>
        <name>substrate</name>
    </ligand>
</feature>
<comment type="catalytic activity">
    <reaction evidence="2">
        <text>8 isopentenyl diphosphate + (2E,6E)-farnesyl diphosphate = di-trans,octa-cis-undecaprenyl diphosphate + 8 diphosphate</text>
        <dbReference type="Rhea" id="RHEA:27551"/>
        <dbReference type="ChEBI" id="CHEBI:33019"/>
        <dbReference type="ChEBI" id="CHEBI:58405"/>
        <dbReference type="ChEBI" id="CHEBI:128769"/>
        <dbReference type="ChEBI" id="CHEBI:175763"/>
        <dbReference type="EC" id="2.5.1.31"/>
    </reaction>
</comment>
<reference evidence="3 4" key="1">
    <citation type="journal article" date="2011" name="Stand. Genomic Sci.">
        <title>Complete genome sequence of 'Thioalkalivibrio sulfidophilus' HL-EbGr7.</title>
        <authorList>
            <person name="Muyzer G."/>
            <person name="Sorokin D.Y."/>
            <person name="Mavromatis K."/>
            <person name="Lapidus A."/>
            <person name="Clum A."/>
            <person name="Ivanova N."/>
            <person name="Pati A."/>
            <person name="d'Haeseleer P."/>
            <person name="Woyke T."/>
            <person name="Kyrpides N.C."/>
        </authorList>
    </citation>
    <scope>NUCLEOTIDE SEQUENCE [LARGE SCALE GENOMIC DNA]</scope>
    <source>
        <strain evidence="3 4">HL-EbGR7</strain>
    </source>
</reference>
<keyword evidence="2" id="KW-0479">Metal-binding</keyword>
<dbReference type="GO" id="GO:0008360">
    <property type="term" value="P:regulation of cell shape"/>
    <property type="evidence" value="ECO:0007669"/>
    <property type="project" value="UniProtKB-KW"/>
</dbReference>
<feature type="binding site" evidence="2">
    <location>
        <position position="219"/>
    </location>
    <ligand>
        <name>Mg(2+)</name>
        <dbReference type="ChEBI" id="CHEBI:18420"/>
    </ligand>
</feature>
<dbReference type="CDD" id="cd00475">
    <property type="entry name" value="Cis_IPPS"/>
    <property type="match status" value="1"/>
</dbReference>
<comment type="similarity">
    <text evidence="2">Belongs to the UPP synthase family.</text>
</comment>
<dbReference type="STRING" id="396588.Tgr7_1163"/>
<comment type="cofactor">
    <cofactor evidence="2">
        <name>Mg(2+)</name>
        <dbReference type="ChEBI" id="CHEBI:18420"/>
    </cofactor>
    <text evidence="2">Binds 2 magnesium ions per subunit.</text>
</comment>
<comment type="function">
    <text evidence="2">Catalyzes the sequential condensation of isopentenyl diphosphate (IPP) with (2E,6E)-farnesyl diphosphate (E,E-FPP) to yield (2Z,6Z,10Z,14Z,18Z,22Z,26Z,30Z,34E,38E)-undecaprenyl diphosphate (di-trans,octa-cis-UPP). UPP is the precursor of glycosyl carrier lipid in the biosynthesis of bacterial cell wall polysaccharide components such as peptidoglycan and lipopolysaccharide.</text>
</comment>
<dbReference type="NCBIfam" id="TIGR00055">
    <property type="entry name" value="uppS"/>
    <property type="match status" value="1"/>
</dbReference>
<comment type="subunit">
    <text evidence="2">Homodimer.</text>
</comment>
<dbReference type="eggNOG" id="COG0020">
    <property type="taxonomic scope" value="Bacteria"/>
</dbReference>
<feature type="binding site" evidence="2">
    <location>
        <begin position="206"/>
        <end position="208"/>
    </location>
    <ligand>
        <name>substrate</name>
    </ligand>
</feature>
<dbReference type="FunFam" id="3.40.1180.10:FF:000001">
    <property type="entry name" value="(2E,6E)-farnesyl-diphosphate-specific ditrans,polycis-undecaprenyl-diphosphate synthase"/>
    <property type="match status" value="1"/>
</dbReference>
<dbReference type="GO" id="GO:0016094">
    <property type="term" value="P:polyprenol biosynthetic process"/>
    <property type="evidence" value="ECO:0007669"/>
    <property type="project" value="TreeGrafter"/>
</dbReference>
<evidence type="ECO:0000256" key="2">
    <source>
        <dbReference type="HAMAP-Rule" id="MF_01139"/>
    </source>
</evidence>
<keyword evidence="2" id="KW-0133">Cell shape</keyword>
<keyword evidence="1 2" id="KW-0808">Transferase</keyword>
<feature type="active site" evidence="2">
    <location>
        <position position="32"/>
    </location>
</feature>
<dbReference type="EMBL" id="CP001339">
    <property type="protein sequence ID" value="ACL72249.1"/>
    <property type="molecule type" value="Genomic_DNA"/>
</dbReference>
<evidence type="ECO:0000256" key="1">
    <source>
        <dbReference type="ARBA" id="ARBA00022679"/>
    </source>
</evidence>
<dbReference type="Proteomes" id="UP000002383">
    <property type="component" value="Chromosome"/>
</dbReference>
<dbReference type="KEGG" id="tgr:Tgr7_1163"/>
<dbReference type="GO" id="GO:0071555">
    <property type="term" value="P:cell wall organization"/>
    <property type="evidence" value="ECO:0007669"/>
    <property type="project" value="UniProtKB-KW"/>
</dbReference>
<dbReference type="GO" id="GO:0000287">
    <property type="term" value="F:magnesium ion binding"/>
    <property type="evidence" value="ECO:0007669"/>
    <property type="project" value="UniProtKB-UniRule"/>
</dbReference>
<dbReference type="Pfam" id="PF01255">
    <property type="entry name" value="Prenyltransf"/>
    <property type="match status" value="1"/>
</dbReference>
<dbReference type="InterPro" id="IPR018520">
    <property type="entry name" value="UPP_synth-like_CS"/>
</dbReference>
<keyword evidence="2" id="KW-0961">Cell wall biogenesis/degradation</keyword>
<feature type="binding site" evidence="2">
    <location>
        <position position="83"/>
    </location>
    <ligand>
        <name>substrate</name>
    </ligand>
</feature>
<dbReference type="AlphaFoldDB" id="B8GQ54"/>
<feature type="binding site" evidence="2">
    <location>
        <begin position="33"/>
        <end position="36"/>
    </location>
    <ligand>
        <name>substrate</name>
    </ligand>
</feature>
<evidence type="ECO:0000313" key="3">
    <source>
        <dbReference type="EMBL" id="ACL72249.1"/>
    </source>
</evidence>
<organism evidence="3 4">
    <name type="scientific">Thioalkalivibrio sulfidiphilus (strain HL-EbGR7)</name>
    <dbReference type="NCBI Taxonomy" id="396588"/>
    <lineage>
        <taxon>Bacteria</taxon>
        <taxon>Pseudomonadati</taxon>
        <taxon>Pseudomonadota</taxon>
        <taxon>Gammaproteobacteria</taxon>
        <taxon>Chromatiales</taxon>
        <taxon>Ectothiorhodospiraceae</taxon>
        <taxon>Thioalkalivibrio</taxon>
    </lineage>
</organism>
<feature type="binding site" evidence="2">
    <location>
        <position position="32"/>
    </location>
    <ligand>
        <name>Mg(2+)</name>
        <dbReference type="ChEBI" id="CHEBI:18420"/>
    </ligand>
</feature>
<keyword evidence="2" id="KW-0460">Magnesium</keyword>
<dbReference type="Gene3D" id="3.40.1180.10">
    <property type="entry name" value="Decaprenyl diphosphate synthase-like"/>
    <property type="match status" value="1"/>
</dbReference>
<dbReference type="GO" id="GO:0005829">
    <property type="term" value="C:cytosol"/>
    <property type="evidence" value="ECO:0007669"/>
    <property type="project" value="TreeGrafter"/>
</dbReference>
<dbReference type="HAMAP" id="MF_01139">
    <property type="entry name" value="ISPT"/>
    <property type="match status" value="1"/>
</dbReference>
<dbReference type="NCBIfam" id="NF011405">
    <property type="entry name" value="PRK14830.1"/>
    <property type="match status" value="1"/>
</dbReference>
<name>B8GQ54_THISH</name>
<keyword evidence="4" id="KW-1185">Reference proteome</keyword>
<dbReference type="GO" id="GO:0009252">
    <property type="term" value="P:peptidoglycan biosynthetic process"/>
    <property type="evidence" value="ECO:0007669"/>
    <property type="project" value="UniProtKB-UniRule"/>
</dbReference>